<feature type="transmembrane region" description="Helical" evidence="1">
    <location>
        <begin position="199"/>
        <end position="223"/>
    </location>
</feature>
<feature type="domain" description="Wolframin OB-fold" evidence="2">
    <location>
        <begin position="634"/>
        <end position="740"/>
    </location>
</feature>
<dbReference type="OrthoDB" id="5865303at2759"/>
<protein>
    <recommendedName>
        <fullName evidence="6">Wolframin</fullName>
    </recommendedName>
</protein>
<feature type="transmembrane region" description="Helical" evidence="1">
    <location>
        <begin position="380"/>
        <end position="403"/>
    </location>
</feature>
<dbReference type="InterPro" id="IPR045458">
    <property type="entry name" value="Wolframin_Sel1-like_rpt"/>
</dbReference>
<dbReference type="PRINTS" id="PR02060">
    <property type="entry name" value="WOLFFAMILY"/>
</dbReference>
<proteinExistence type="predicted"/>
<feature type="transmembrane region" description="Helical" evidence="1">
    <location>
        <begin position="318"/>
        <end position="335"/>
    </location>
</feature>
<evidence type="ECO:0000259" key="2">
    <source>
        <dbReference type="Pfam" id="PF19913"/>
    </source>
</evidence>
<dbReference type="Pfam" id="PF20023">
    <property type="entry name" value="WSLR"/>
    <property type="match status" value="1"/>
</dbReference>
<feature type="domain" description="Wolframin cysteine-rich" evidence="3">
    <location>
        <begin position="546"/>
        <end position="632"/>
    </location>
</feature>
<dbReference type="InterPro" id="IPR045400">
    <property type="entry name" value="Wolframin_Cys-rich"/>
</dbReference>
<organism evidence="4 5">
    <name type="scientific">Nezara viridula</name>
    <name type="common">Southern green stink bug</name>
    <name type="synonym">Cimex viridulus</name>
    <dbReference type="NCBI Taxonomy" id="85310"/>
    <lineage>
        <taxon>Eukaryota</taxon>
        <taxon>Metazoa</taxon>
        <taxon>Ecdysozoa</taxon>
        <taxon>Arthropoda</taxon>
        <taxon>Hexapoda</taxon>
        <taxon>Insecta</taxon>
        <taxon>Pterygota</taxon>
        <taxon>Neoptera</taxon>
        <taxon>Paraneoptera</taxon>
        <taxon>Hemiptera</taxon>
        <taxon>Heteroptera</taxon>
        <taxon>Panheteroptera</taxon>
        <taxon>Pentatomomorpha</taxon>
        <taxon>Pentatomoidea</taxon>
        <taxon>Pentatomidae</taxon>
        <taxon>Pentatominae</taxon>
        <taxon>Nezara</taxon>
    </lineage>
</organism>
<dbReference type="Gene3D" id="1.25.40.10">
    <property type="entry name" value="Tetratricopeptide repeat domain"/>
    <property type="match status" value="1"/>
</dbReference>
<keyword evidence="5" id="KW-1185">Reference proteome</keyword>
<feature type="transmembrane region" description="Helical" evidence="1">
    <location>
        <begin position="447"/>
        <end position="474"/>
    </location>
</feature>
<dbReference type="Pfam" id="PF20053">
    <property type="entry name" value="WC-rich"/>
    <property type="match status" value="1"/>
</dbReference>
<accession>A0A9P0HME7</accession>
<evidence type="ECO:0000313" key="5">
    <source>
        <dbReference type="Proteomes" id="UP001152798"/>
    </source>
</evidence>
<dbReference type="InterPro" id="IPR011990">
    <property type="entry name" value="TPR-like_helical_dom_sf"/>
</dbReference>
<feature type="transmembrane region" description="Helical" evidence="1">
    <location>
        <begin position="513"/>
        <end position="532"/>
    </location>
</feature>
<dbReference type="GO" id="GO:0055074">
    <property type="term" value="P:calcium ion homeostasis"/>
    <property type="evidence" value="ECO:0007669"/>
    <property type="project" value="TreeGrafter"/>
</dbReference>
<dbReference type="GO" id="GO:0005789">
    <property type="term" value="C:endoplasmic reticulum membrane"/>
    <property type="evidence" value="ECO:0007669"/>
    <property type="project" value="TreeGrafter"/>
</dbReference>
<evidence type="ECO:0000259" key="3">
    <source>
        <dbReference type="Pfam" id="PF20053"/>
    </source>
</evidence>
<evidence type="ECO:0000256" key="1">
    <source>
        <dbReference type="SAM" id="Phobius"/>
    </source>
</evidence>
<keyword evidence="1" id="KW-0472">Membrane</keyword>
<evidence type="ECO:0000313" key="4">
    <source>
        <dbReference type="EMBL" id="CAH1404774.1"/>
    </source>
</evidence>
<dbReference type="InterPro" id="IPR026209">
    <property type="entry name" value="Wolframin_fam"/>
</dbReference>
<keyword evidence="1" id="KW-1133">Transmembrane helix</keyword>
<dbReference type="PANTHER" id="PTHR13098:SF3">
    <property type="entry name" value="WOLFRAMIN"/>
    <property type="match status" value="1"/>
</dbReference>
<dbReference type="Pfam" id="PF19913">
    <property type="entry name" value="WCOB"/>
    <property type="match status" value="1"/>
</dbReference>
<dbReference type="Proteomes" id="UP001152798">
    <property type="component" value="Chromosome 6"/>
</dbReference>
<evidence type="ECO:0008006" key="6">
    <source>
        <dbReference type="Google" id="ProtNLM"/>
    </source>
</evidence>
<dbReference type="PANTHER" id="PTHR13098">
    <property type="entry name" value="WOLFRAMIN"/>
    <property type="match status" value="1"/>
</dbReference>
<feature type="transmembrane region" description="Helical" evidence="1">
    <location>
        <begin position="481"/>
        <end position="501"/>
    </location>
</feature>
<dbReference type="EMBL" id="OV725082">
    <property type="protein sequence ID" value="CAH1404774.1"/>
    <property type="molecule type" value="Genomic_DNA"/>
</dbReference>
<feature type="transmembrane region" description="Helical" evidence="1">
    <location>
        <begin position="415"/>
        <end position="435"/>
    </location>
</feature>
<feature type="transmembrane region" description="Helical" evidence="1">
    <location>
        <begin position="229"/>
        <end position="248"/>
    </location>
</feature>
<sequence length="740" mass="83918">MASQTPSCRKQWSLSRGPKGNVESLVWAECGCPEQQVNLAKQLLEDNGEEGVDKEERARLGVYWLTKASEKGHEEATRMLQDCIENGIGITEHNLSDVKVCLDMSQGEKLSREAAKELFLNLSQGENFITAFQLHKEITKHSLENSDIEEGTIPKWDILAEGSGEKVTEEMLVAAASHHSRGQLPLVLKKRSMLRSSRVSALVTTISETSVLPHPLIIVTLFLLLGLDIFISAVPLFIYYGSLIVMVISSCQVISKKWDFANFQRWSNLLVTYGCDEQISLEAQWSHCLHNSQPCFIFLLSLITHLLLVSYVPDPPMSEIAVLSTFMSLFCLYNLAHYKKKIDVLAILTFVVHLLARYPYDKDTLVSQYWRYLDVHVPTFTSYVLGSSVEFCLNFHVLFYLMLPGLFLGIAIRDHWLGICKTLLPLLVCLSWWQLAVIASRGATYFGLIRACLGVVCIIIFVPMMSFTLLFIPLAMFSKLFITETISTPVAVGGIILSSLLYLGSKRKRWGKLFYYLMVLLSVASVFLNVNYETEKMQHEGLQLKEYENICKGKDIQSIEACLSLSGLYVTWEAKILSSKIASVHNAVSPFVHRLPENVQETVKCLIGEKFQDCNEEDCDISHALSSRCHLSNWNRYEYIFEVELTSNSWVEESTIGLLMGGNDFRNHSQLLKQGEIVWFSGYLTSNFKNPRQPQIRLKSLNCLSCFQGSSSTSEIENNFTSVLFRPFFDFLFYPFVVFK</sequence>
<dbReference type="GO" id="GO:0030968">
    <property type="term" value="P:endoplasmic reticulum unfolded protein response"/>
    <property type="evidence" value="ECO:0007669"/>
    <property type="project" value="TreeGrafter"/>
</dbReference>
<keyword evidence="1" id="KW-0812">Transmembrane</keyword>
<feature type="transmembrane region" description="Helical" evidence="1">
    <location>
        <begin position="295"/>
        <end position="312"/>
    </location>
</feature>
<reference evidence="4" key="1">
    <citation type="submission" date="2022-01" db="EMBL/GenBank/DDBJ databases">
        <authorList>
            <person name="King R."/>
        </authorList>
    </citation>
    <scope>NUCLEOTIDE SEQUENCE</scope>
</reference>
<name>A0A9P0HME7_NEZVI</name>
<dbReference type="AlphaFoldDB" id="A0A9P0HME7"/>
<dbReference type="InterPro" id="IPR045461">
    <property type="entry name" value="Wolframin_OB_fold"/>
</dbReference>
<gene>
    <name evidence="4" type="ORF">NEZAVI_LOCUS13128</name>
</gene>